<sequence length="124" mass="14016">MNESRSICVLWLLEAAHIPYELIIYQRNQDNPLAPDTLKATPPLGKSPELEDNGEIIVESGAIVEYWIKRYASQFAPAEHSEDNIAYLQWIRCAESAAMTPMLFILFNGTLSQPCHPSRAYFSS</sequence>
<dbReference type="SUPFAM" id="SSF52833">
    <property type="entry name" value="Thioredoxin-like"/>
    <property type="match status" value="1"/>
</dbReference>
<dbReference type="RefSeq" id="WP_012763986.1">
    <property type="nucleotide sequence ID" value="NC_012880.1"/>
</dbReference>
<dbReference type="PROSITE" id="PS50404">
    <property type="entry name" value="GST_NTER"/>
    <property type="match status" value="1"/>
</dbReference>
<accession>C6C818</accession>
<dbReference type="CDD" id="cd03046">
    <property type="entry name" value="GST_N_GTT1_like"/>
    <property type="match status" value="1"/>
</dbReference>
<dbReference type="PANTHER" id="PTHR44051:SF9">
    <property type="entry name" value="GLUTATHIONE S-TRANSFERASE 1"/>
    <property type="match status" value="1"/>
</dbReference>
<organism evidence="2 3">
    <name type="scientific">Musicola paradisiaca (strain Ech703)</name>
    <name type="common">Dickeya paradisiaca</name>
    <name type="synonym">Dickeya dadantii</name>
    <dbReference type="NCBI Taxonomy" id="579405"/>
    <lineage>
        <taxon>Bacteria</taxon>
        <taxon>Pseudomonadati</taxon>
        <taxon>Pseudomonadota</taxon>
        <taxon>Gammaproteobacteria</taxon>
        <taxon>Enterobacterales</taxon>
        <taxon>Pectobacteriaceae</taxon>
        <taxon>Musicola</taxon>
    </lineage>
</organism>
<protein>
    <submittedName>
        <fullName evidence="2">Glutathione S-transferase</fullName>
    </submittedName>
</protein>
<dbReference type="InterPro" id="IPR036249">
    <property type="entry name" value="Thioredoxin-like_sf"/>
</dbReference>
<dbReference type="Pfam" id="PF02798">
    <property type="entry name" value="GST_N"/>
    <property type="match status" value="1"/>
</dbReference>
<dbReference type="GO" id="GO:0016740">
    <property type="term" value="F:transferase activity"/>
    <property type="evidence" value="ECO:0007669"/>
    <property type="project" value="UniProtKB-KW"/>
</dbReference>
<evidence type="ECO:0000259" key="1">
    <source>
        <dbReference type="PROSITE" id="PS50404"/>
    </source>
</evidence>
<dbReference type="Gene3D" id="3.40.30.10">
    <property type="entry name" value="Glutaredoxin"/>
    <property type="match status" value="1"/>
</dbReference>
<keyword evidence="3" id="KW-1185">Reference proteome</keyword>
<dbReference type="eggNOG" id="COG0625">
    <property type="taxonomic scope" value="Bacteria"/>
</dbReference>
<dbReference type="KEGG" id="dda:Dd703_0348"/>
<reference evidence="2" key="1">
    <citation type="submission" date="2009-06" db="EMBL/GenBank/DDBJ databases">
        <title>Complete sequence of Dickeya dadantii Ech703.</title>
        <authorList>
            <consortium name="US DOE Joint Genome Institute"/>
            <person name="Lucas S."/>
            <person name="Copeland A."/>
            <person name="Lapidus A."/>
            <person name="Glavina del Rio T."/>
            <person name="Dalin E."/>
            <person name="Tice H."/>
            <person name="Bruce D."/>
            <person name="Goodwin L."/>
            <person name="Pitluck S."/>
            <person name="Chertkov O."/>
            <person name="Brettin T."/>
            <person name="Detter J.C."/>
            <person name="Han C."/>
            <person name="Larimer F."/>
            <person name="Land M."/>
            <person name="Hauser L."/>
            <person name="Kyrpides N."/>
            <person name="Mikhailova N."/>
            <person name="Balakrishnan V."/>
            <person name="Glasner J."/>
            <person name="Perna N.T."/>
        </authorList>
    </citation>
    <scope>NUCLEOTIDE SEQUENCE [LARGE SCALE GENOMIC DNA]</scope>
    <source>
        <strain evidence="2">Ech703</strain>
    </source>
</reference>
<dbReference type="EMBL" id="CP001654">
    <property type="protein sequence ID" value="ACS84163.1"/>
    <property type="molecule type" value="Genomic_DNA"/>
</dbReference>
<evidence type="ECO:0000313" key="2">
    <source>
        <dbReference type="EMBL" id="ACS84163.1"/>
    </source>
</evidence>
<proteinExistence type="predicted"/>
<dbReference type="PANTHER" id="PTHR44051">
    <property type="entry name" value="GLUTATHIONE S-TRANSFERASE-RELATED"/>
    <property type="match status" value="1"/>
</dbReference>
<dbReference type="HOGENOM" id="CLU_011226_15_6_6"/>
<feature type="domain" description="GST N-terminal" evidence="1">
    <location>
        <begin position="1"/>
        <end position="75"/>
    </location>
</feature>
<dbReference type="STRING" id="579405.Dd703_0348"/>
<evidence type="ECO:0000313" key="3">
    <source>
        <dbReference type="Proteomes" id="UP000002734"/>
    </source>
</evidence>
<gene>
    <name evidence="2" type="ordered locus">Dd703_0348</name>
</gene>
<dbReference type="AlphaFoldDB" id="C6C818"/>
<name>C6C818_MUSP7</name>
<dbReference type="InterPro" id="IPR004045">
    <property type="entry name" value="Glutathione_S-Trfase_N"/>
</dbReference>
<dbReference type="Proteomes" id="UP000002734">
    <property type="component" value="Chromosome"/>
</dbReference>